<proteinExistence type="predicted"/>
<evidence type="ECO:0000313" key="1">
    <source>
        <dbReference type="EMBL" id="CAG2226590.1"/>
    </source>
</evidence>
<name>A0A8S3T509_MYTED</name>
<gene>
    <name evidence="1" type="ORF">MEDL_39669</name>
</gene>
<dbReference type="PANTHER" id="PTHR12517:SF0">
    <property type="entry name" value="INTERMEMBRANE LIPID TRANSFER PROTEIN VPS13B"/>
    <property type="match status" value="1"/>
</dbReference>
<dbReference type="OrthoDB" id="445152at2759"/>
<dbReference type="AlphaFoldDB" id="A0A8S3T509"/>
<evidence type="ECO:0000313" key="2">
    <source>
        <dbReference type="Proteomes" id="UP000683360"/>
    </source>
</evidence>
<sequence>MIISEQVIIHLYHIINAERSDTDKVDPALTLTPELINQVERKETKKCDFDKMLAVMNDQWSDKWPYTGYSISDESQLQKQPASELSDLDLSLPSIDLSLTLTEFWPGCSTVLIDVCPWCLLTNHSTLDLVFIDSSKETWPLPQGKTFSPPKLQQKSRLITKLDFMQVAEWTANLSQHWILSKPCKGLLHLMPYGCSQLRTVCDLILINPYPGIPSQRILRQWFDSADEIFEGGDLLCVSIDVKSTA</sequence>
<keyword evidence="2" id="KW-1185">Reference proteome</keyword>
<dbReference type="EMBL" id="CAJPWZ010001920">
    <property type="protein sequence ID" value="CAG2226590.1"/>
    <property type="molecule type" value="Genomic_DNA"/>
</dbReference>
<protein>
    <submittedName>
        <fullName evidence="1">Uncharacterized protein</fullName>
    </submittedName>
</protein>
<comment type="caution">
    <text evidence="1">The sequence shown here is derived from an EMBL/GenBank/DDBJ whole genome shotgun (WGS) entry which is preliminary data.</text>
</comment>
<dbReference type="PANTHER" id="PTHR12517">
    <property type="entry name" value="VACUOLAR PROTEIN SORTING-ASSOCIATED PROTEIN 13B"/>
    <property type="match status" value="1"/>
</dbReference>
<accession>A0A8S3T509</accession>
<organism evidence="1 2">
    <name type="scientific">Mytilus edulis</name>
    <name type="common">Blue mussel</name>
    <dbReference type="NCBI Taxonomy" id="6550"/>
    <lineage>
        <taxon>Eukaryota</taxon>
        <taxon>Metazoa</taxon>
        <taxon>Spiralia</taxon>
        <taxon>Lophotrochozoa</taxon>
        <taxon>Mollusca</taxon>
        <taxon>Bivalvia</taxon>
        <taxon>Autobranchia</taxon>
        <taxon>Pteriomorphia</taxon>
        <taxon>Mytilida</taxon>
        <taxon>Mytiloidea</taxon>
        <taxon>Mytilidae</taxon>
        <taxon>Mytilinae</taxon>
        <taxon>Mytilus</taxon>
    </lineage>
</organism>
<dbReference type="InterPro" id="IPR039782">
    <property type="entry name" value="VPS13B"/>
</dbReference>
<reference evidence="1" key="1">
    <citation type="submission" date="2021-03" db="EMBL/GenBank/DDBJ databases">
        <authorList>
            <person name="Bekaert M."/>
        </authorList>
    </citation>
    <scope>NUCLEOTIDE SEQUENCE</scope>
</reference>
<dbReference type="Proteomes" id="UP000683360">
    <property type="component" value="Unassembled WGS sequence"/>
</dbReference>